<keyword evidence="2" id="KW-1185">Reference proteome</keyword>
<comment type="caution">
    <text evidence="1">The sequence shown here is derived from an EMBL/GenBank/DDBJ whole genome shotgun (WGS) entry which is preliminary data.</text>
</comment>
<gene>
    <name evidence="1" type="ORF">QQX09_07930</name>
</gene>
<evidence type="ECO:0000313" key="2">
    <source>
        <dbReference type="Proteomes" id="UP001172728"/>
    </source>
</evidence>
<reference evidence="1" key="1">
    <citation type="submission" date="2023-06" db="EMBL/GenBank/DDBJ databases">
        <title>Sysu t00192.</title>
        <authorList>
            <person name="Gao L."/>
            <person name="Fang B.-Z."/>
            <person name="Li W.-J."/>
        </authorList>
    </citation>
    <scope>NUCLEOTIDE SEQUENCE</scope>
    <source>
        <strain evidence="1">SYSU T00192</strain>
    </source>
</reference>
<evidence type="ECO:0000313" key="1">
    <source>
        <dbReference type="EMBL" id="MDN4475783.1"/>
    </source>
</evidence>
<dbReference type="RefSeq" id="WP_301133192.1">
    <property type="nucleotide sequence ID" value="NZ_JAUHPW010000005.1"/>
</dbReference>
<proteinExistence type="predicted"/>
<accession>A0ABT8G9G2</accession>
<name>A0ABT8G9G2_9MICO</name>
<dbReference type="Proteomes" id="UP001172728">
    <property type="component" value="Unassembled WGS sequence"/>
</dbReference>
<organism evidence="1 2">
    <name type="scientific">Demequina litoralis</name>
    <dbReference type="NCBI Taxonomy" id="3051660"/>
    <lineage>
        <taxon>Bacteria</taxon>
        <taxon>Bacillati</taxon>
        <taxon>Actinomycetota</taxon>
        <taxon>Actinomycetes</taxon>
        <taxon>Micrococcales</taxon>
        <taxon>Demequinaceae</taxon>
        <taxon>Demequina</taxon>
    </lineage>
</organism>
<dbReference type="EMBL" id="JAUHPW010000005">
    <property type="protein sequence ID" value="MDN4475783.1"/>
    <property type="molecule type" value="Genomic_DNA"/>
</dbReference>
<protein>
    <submittedName>
        <fullName evidence="1">Uncharacterized protein</fullName>
    </submittedName>
</protein>
<sequence>MDRHLFSDESKVDGFRFAGAVVDADDLHRLRREVMDWRVGTARRWHTSKEKPEARKRALRRLVRLRDSVDIVIVEHAKTHPEYVAREACVDALARWASDHEVTHWVLEQDAPVEYRDRQTIAMLMHTGEIHRMRYRHEAGPAEPLLWIADFAAWLWSKGGAYRDAIAPLVVHHEVVREPQNRGRRHAA</sequence>